<evidence type="ECO:0000256" key="1">
    <source>
        <dbReference type="RuleBase" id="RU365099"/>
    </source>
</evidence>
<name>A0A9N8VDJ0_9GLOM</name>
<keyword evidence="3" id="KW-1185">Reference proteome</keyword>
<dbReference type="GO" id="GO:0005739">
    <property type="term" value="C:mitochondrion"/>
    <property type="evidence" value="ECO:0007669"/>
    <property type="project" value="UniProtKB-SubCell"/>
</dbReference>
<sequence length="165" mass="18168">VTTTELSSILSEPRVLPLLAKIKSDIKDAMRSKDKGKLNVVKGLLSDITYASKSANSTNTIPSTDADICTIIQRAIKRRQESIDQYSAANRTDLASAEQTELEILQTYLPPQLSDQEIEDEVKKVLSSVGASSVKDLGRVMKEVKLDPSRAPKKRISEVVKRLLS</sequence>
<dbReference type="InterPro" id="IPR023168">
    <property type="entry name" value="GatB_Yqey_C_2"/>
</dbReference>
<organism evidence="2 3">
    <name type="scientific">Ambispora gerdemannii</name>
    <dbReference type="NCBI Taxonomy" id="144530"/>
    <lineage>
        <taxon>Eukaryota</taxon>
        <taxon>Fungi</taxon>
        <taxon>Fungi incertae sedis</taxon>
        <taxon>Mucoromycota</taxon>
        <taxon>Glomeromycotina</taxon>
        <taxon>Glomeromycetes</taxon>
        <taxon>Archaeosporales</taxon>
        <taxon>Ambisporaceae</taxon>
        <taxon>Ambispora</taxon>
    </lineage>
</organism>
<reference evidence="2" key="1">
    <citation type="submission" date="2021-06" db="EMBL/GenBank/DDBJ databases">
        <authorList>
            <person name="Kallberg Y."/>
            <person name="Tangrot J."/>
            <person name="Rosling A."/>
        </authorList>
    </citation>
    <scope>NUCLEOTIDE SEQUENCE</scope>
    <source>
        <strain evidence="2">MT106</strain>
    </source>
</reference>
<protein>
    <recommendedName>
        <fullName evidence="1">Altered inheritance of mitochondria protein 41</fullName>
    </recommendedName>
</protein>
<dbReference type="GO" id="GO:0016884">
    <property type="term" value="F:carbon-nitrogen ligase activity, with glutamine as amido-N-donor"/>
    <property type="evidence" value="ECO:0007669"/>
    <property type="project" value="UniProtKB-UniRule"/>
</dbReference>
<evidence type="ECO:0000313" key="2">
    <source>
        <dbReference type="EMBL" id="CAG8451633.1"/>
    </source>
</evidence>
<dbReference type="PANTHER" id="PTHR28055:SF1">
    <property type="entry name" value="ALTERED INHERITANCE OF MITOCHONDRIA PROTEIN 41, MITOCHONDRIAL"/>
    <property type="match status" value="1"/>
</dbReference>
<keyword evidence="1" id="KW-0496">Mitochondrion</keyword>
<dbReference type="AlphaFoldDB" id="A0A9N8VDJ0"/>
<dbReference type="Pfam" id="PF09424">
    <property type="entry name" value="YqeY"/>
    <property type="match status" value="1"/>
</dbReference>
<comment type="caution">
    <text evidence="2">The sequence shown here is derived from an EMBL/GenBank/DDBJ whole genome shotgun (WGS) entry which is preliminary data.</text>
</comment>
<dbReference type="EMBL" id="CAJVPL010000129">
    <property type="protein sequence ID" value="CAG8451633.1"/>
    <property type="molecule type" value="Genomic_DNA"/>
</dbReference>
<dbReference type="SUPFAM" id="SSF89095">
    <property type="entry name" value="GatB/YqeY motif"/>
    <property type="match status" value="1"/>
</dbReference>
<dbReference type="PANTHER" id="PTHR28055">
    <property type="entry name" value="ALTERED INHERITANCE OF MITOCHONDRIA PROTEIN 41, MITOCHONDRIAL"/>
    <property type="match status" value="1"/>
</dbReference>
<accession>A0A9N8VDJ0</accession>
<proteinExistence type="inferred from homology"/>
<dbReference type="Gene3D" id="1.10.10.410">
    <property type="match status" value="1"/>
</dbReference>
<evidence type="ECO:0000313" key="3">
    <source>
        <dbReference type="Proteomes" id="UP000789831"/>
    </source>
</evidence>
<feature type="non-terminal residue" evidence="2">
    <location>
        <position position="165"/>
    </location>
</feature>
<comment type="similarity">
    <text evidence="1">Belongs to the AIM41 family.</text>
</comment>
<dbReference type="Gene3D" id="1.10.1510.10">
    <property type="entry name" value="Uncharacterised protein YqeY/AIM41 PF09424, N-terminal domain"/>
    <property type="match status" value="1"/>
</dbReference>
<dbReference type="InterPro" id="IPR003789">
    <property type="entry name" value="Asn/Gln_tRNA_amidoTrase-B-like"/>
</dbReference>
<comment type="subcellular location">
    <subcellularLocation>
        <location evidence="1">Mitochondrion</location>
    </subcellularLocation>
</comment>
<dbReference type="Proteomes" id="UP000789831">
    <property type="component" value="Unassembled WGS sequence"/>
</dbReference>
<dbReference type="InterPro" id="IPR019004">
    <property type="entry name" value="YqeY/Aim41"/>
</dbReference>
<dbReference type="InterPro" id="IPR042184">
    <property type="entry name" value="YqeY/Aim41_N"/>
</dbReference>
<dbReference type="OrthoDB" id="538640at2759"/>
<gene>
    <name evidence="1" type="primary">AIM41</name>
    <name evidence="2" type="ORF">AGERDE_LOCUS1767</name>
</gene>